<dbReference type="AlphaFoldDB" id="A0A2M8J0F0"/>
<dbReference type="EMBL" id="PGTB01000049">
    <property type="protein sequence ID" value="PJE36261.1"/>
    <property type="molecule type" value="Genomic_DNA"/>
</dbReference>
<dbReference type="GO" id="GO:0006508">
    <property type="term" value="P:proteolysis"/>
    <property type="evidence" value="ECO:0007669"/>
    <property type="project" value="UniProtKB-KW"/>
</dbReference>
<organism evidence="1 2">
    <name type="scientific">Pseudooceanicola lipolyticus</name>
    <dbReference type="NCBI Taxonomy" id="2029104"/>
    <lineage>
        <taxon>Bacteria</taxon>
        <taxon>Pseudomonadati</taxon>
        <taxon>Pseudomonadota</taxon>
        <taxon>Alphaproteobacteria</taxon>
        <taxon>Rhodobacterales</taxon>
        <taxon>Paracoccaceae</taxon>
        <taxon>Pseudooceanicola</taxon>
    </lineage>
</organism>
<reference evidence="1 2" key="1">
    <citation type="journal article" date="2018" name="Int. J. Syst. Evol. Microbiol.">
        <title>Pseudooceanicola lipolyticus sp. nov., a marine alphaproteobacterium, reclassification of Oceanicola flagellatus as Pseudooceanicola flagellatus comb. nov. and emended description of the genus Pseudooceanicola.</title>
        <authorList>
            <person name="Huang M.-M."/>
            <person name="Guo L.-L."/>
            <person name="Wu Y.-H."/>
            <person name="Lai Q.-L."/>
            <person name="Shao Z.-Z."/>
            <person name="Wang C.-S."/>
            <person name="Wu M."/>
            <person name="Xu X.-W."/>
        </authorList>
    </citation>
    <scope>NUCLEOTIDE SEQUENCE [LARGE SCALE GENOMIC DNA]</scope>
    <source>
        <strain evidence="1 2">157</strain>
    </source>
</reference>
<accession>A0A2M8J0F0</accession>
<protein>
    <submittedName>
        <fullName evidence="1">Serine protease</fullName>
    </submittedName>
</protein>
<dbReference type="GO" id="GO:0008233">
    <property type="term" value="F:peptidase activity"/>
    <property type="evidence" value="ECO:0007669"/>
    <property type="project" value="UniProtKB-KW"/>
</dbReference>
<keyword evidence="1" id="KW-0645">Protease</keyword>
<keyword evidence="1" id="KW-0378">Hydrolase</keyword>
<sequence length="103" mass="11349">MADHFLSKIRVANSDFAEHGGRAVLDQYDRLRALLTERAGPEVADLFAEPLISRGNDTAPATVSWYAAQPGEARPLENLPPAEREQAERYLADHLRPLRGLAG</sequence>
<dbReference type="Proteomes" id="UP000231553">
    <property type="component" value="Unassembled WGS sequence"/>
</dbReference>
<proteinExistence type="predicted"/>
<evidence type="ECO:0000313" key="2">
    <source>
        <dbReference type="Proteomes" id="UP000231553"/>
    </source>
</evidence>
<name>A0A2M8J0F0_9RHOB</name>
<gene>
    <name evidence="1" type="ORF">CVM52_12835</name>
</gene>
<comment type="caution">
    <text evidence="1">The sequence shown here is derived from an EMBL/GenBank/DDBJ whole genome shotgun (WGS) entry which is preliminary data.</text>
</comment>
<evidence type="ECO:0000313" key="1">
    <source>
        <dbReference type="EMBL" id="PJE36261.1"/>
    </source>
</evidence>
<feature type="non-terminal residue" evidence="1">
    <location>
        <position position="103"/>
    </location>
</feature>
<keyword evidence="2" id="KW-1185">Reference proteome</keyword>